<evidence type="ECO:0000313" key="1">
    <source>
        <dbReference type="EMBL" id="ARF11571.1"/>
    </source>
</evidence>
<proteinExistence type="predicted"/>
<dbReference type="EMBL" id="KY684109">
    <property type="protein sequence ID" value="ARF11571.1"/>
    <property type="molecule type" value="Genomic_DNA"/>
</dbReference>
<accession>A0A1V0SIU0</accession>
<reference evidence="1" key="1">
    <citation type="journal article" date="2017" name="Science">
        <title>Giant viruses with an expanded complement of translation system components.</title>
        <authorList>
            <person name="Schulz F."/>
            <person name="Yutin N."/>
            <person name="Ivanova N.N."/>
            <person name="Ortega D.R."/>
            <person name="Lee T.K."/>
            <person name="Vierheilig J."/>
            <person name="Daims H."/>
            <person name="Horn M."/>
            <person name="Wagner M."/>
            <person name="Jensen G.J."/>
            <person name="Kyrpides N.C."/>
            <person name="Koonin E.V."/>
            <person name="Woyke T."/>
        </authorList>
    </citation>
    <scope>NUCLEOTIDE SEQUENCE</scope>
    <source>
        <strain evidence="1">KNV1</strain>
    </source>
</reference>
<gene>
    <name evidence="1" type="ORF">Klosneuvirus_2_7</name>
</gene>
<protein>
    <submittedName>
        <fullName evidence="1">Uncharacterized protein</fullName>
    </submittedName>
</protein>
<organism evidence="1">
    <name type="scientific">Klosneuvirus KNV1</name>
    <dbReference type="NCBI Taxonomy" id="1977640"/>
    <lineage>
        <taxon>Viruses</taxon>
        <taxon>Varidnaviria</taxon>
        <taxon>Bamfordvirae</taxon>
        <taxon>Nucleocytoviricota</taxon>
        <taxon>Megaviricetes</taxon>
        <taxon>Imitervirales</taxon>
        <taxon>Mimiviridae</taxon>
        <taxon>Klosneuvirinae</taxon>
        <taxon>Klosneuvirus</taxon>
    </lineage>
</organism>
<name>A0A1V0SIU0_9VIRU</name>
<sequence length="193" mass="23199">MYYIENKFIDTTYLYENIEAMIYGLNTILSTLYDENKSLISIEKTDKMIIYKVNEHIIVSNLIPYDLKYLPYLVLHKNILSQYPVKDTIPDFFLLNVFTSKKCIINPYNVLINIFNINEELIYQTFILFLNKTIFNNHKTNPLNLTDIFKNFFIDNNNIDHKKYNRLFTYYLSAKEIYPFMIKYDSYISIFDA</sequence>